<feature type="region of interest" description="Disordered" evidence="5">
    <location>
        <begin position="630"/>
        <end position="665"/>
    </location>
</feature>
<dbReference type="SMART" id="SM00066">
    <property type="entry name" value="GAL4"/>
    <property type="match status" value="1"/>
</dbReference>
<keyword evidence="8" id="KW-1185">Reference proteome</keyword>
<dbReference type="Pfam" id="PF00172">
    <property type="entry name" value="Zn_clus"/>
    <property type="match status" value="1"/>
</dbReference>
<dbReference type="PANTHER" id="PTHR47424">
    <property type="entry name" value="REGULATORY PROTEIN GAL4"/>
    <property type="match status" value="1"/>
</dbReference>
<dbReference type="InterPro" id="IPR036864">
    <property type="entry name" value="Zn2-C6_fun-type_DNA-bd_sf"/>
</dbReference>
<feature type="domain" description="Zn(2)-C6 fungal-type" evidence="6">
    <location>
        <begin position="19"/>
        <end position="51"/>
    </location>
</feature>
<dbReference type="SMART" id="SM00906">
    <property type="entry name" value="Fungal_trans"/>
    <property type="match status" value="1"/>
</dbReference>
<dbReference type="CDD" id="cd00067">
    <property type="entry name" value="GAL4"/>
    <property type="match status" value="1"/>
</dbReference>
<dbReference type="GO" id="GO:0008270">
    <property type="term" value="F:zinc ion binding"/>
    <property type="evidence" value="ECO:0007669"/>
    <property type="project" value="InterPro"/>
</dbReference>
<sequence length="746" mass="82632">MSSKTRLVPAELRQRTEHSCDRCKSRKQKCNTSAGQLRCTHCLKYGYDCVVTKPRKQRLRGSVEAYSARMAALEGLVKGLVPEADLSSLQSVQSVGRALGIPLPDGAAGPGDGRPPTESEGGGEKGSEHEQLVHDRQGQSQYIGRASSYFFQMKLRAMVSPGQNGSIRQMHLFGPNPADRSLVSERSLDITRRDMETVDIHSIANSTSLDRHGSAASPKAAPRHTDRTTVLLIVRAFFDRVNVDFPVLHEASFLETLEAWCKSPTAADHVWLCSFLCVLMLGRRHCDIDISDEQEERWWLQIQMFLPKVMFTSSLASIQSLMLAALHLHNTNSRDICWTLTGAAVRIGFAIGLHRDDIETDGTPLLREMRKKLWWTLYSFEQLQVSSYDRPSAMNDARHLPGPPREGILGMAANNLPEYATWCNRLATLLGAANSLPEAAKSDFSGPLSPAVKLLSDLTSWNRSLPQHLSMDAIDSMPPQFQRILILLHVQYHYTASFVSRYALLSRFTALSGDSTRVFSGSLASISDTCIESGRQSSQLLLKLDSINNFNAVSWLDVYYIYSSTLILVLSIICDVTQDKTESATDTRQLLGDCFELSSKYLSDDKVPGTMRRWLTIVGELQAMVDEFTNAHDGRNSGPPSGRASQPPIRGANKSSSGVGMHDSTLNIDSGQYRTDLSGTVLEPILASLFDPETTADFQFPNLPSFPGFSYDYSLPHAGPTESRAWQEMHWEEISDMLLGATESLT</sequence>
<feature type="compositionally biased region" description="Polar residues" evidence="5">
    <location>
        <begin position="653"/>
        <end position="665"/>
    </location>
</feature>
<name>A0AAJ0FM90_9PEZI</name>
<dbReference type="GO" id="GO:0000981">
    <property type="term" value="F:DNA-binding transcription factor activity, RNA polymerase II-specific"/>
    <property type="evidence" value="ECO:0007669"/>
    <property type="project" value="InterPro"/>
</dbReference>
<dbReference type="GeneID" id="85314691"/>
<dbReference type="Pfam" id="PF04082">
    <property type="entry name" value="Fungal_trans"/>
    <property type="match status" value="1"/>
</dbReference>
<comment type="caution">
    <text evidence="7">The sequence shown here is derived from an EMBL/GenBank/DDBJ whole genome shotgun (WGS) entry which is preliminary data.</text>
</comment>
<dbReference type="Proteomes" id="UP001244011">
    <property type="component" value="Unassembled WGS sequence"/>
</dbReference>
<keyword evidence="2" id="KW-0805">Transcription regulation</keyword>
<reference evidence="7" key="1">
    <citation type="submission" date="2023-06" db="EMBL/GenBank/DDBJ databases">
        <title>Genome-scale phylogeny and comparative genomics of the fungal order Sordariales.</title>
        <authorList>
            <consortium name="Lawrence Berkeley National Laboratory"/>
            <person name="Hensen N."/>
            <person name="Bonometti L."/>
            <person name="Westerberg I."/>
            <person name="Brannstrom I.O."/>
            <person name="Guillou S."/>
            <person name="Cros-Aarteil S."/>
            <person name="Calhoun S."/>
            <person name="Haridas S."/>
            <person name="Kuo A."/>
            <person name="Mondo S."/>
            <person name="Pangilinan J."/>
            <person name="Riley R."/>
            <person name="Labutti K."/>
            <person name="Andreopoulos B."/>
            <person name="Lipzen A."/>
            <person name="Chen C."/>
            <person name="Yanf M."/>
            <person name="Daum C."/>
            <person name="Ng V."/>
            <person name="Clum A."/>
            <person name="Steindorff A."/>
            <person name="Ohm R."/>
            <person name="Martin F."/>
            <person name="Silar P."/>
            <person name="Natvig D."/>
            <person name="Lalanne C."/>
            <person name="Gautier V."/>
            <person name="Ament-Velasquez S.L."/>
            <person name="Kruys A."/>
            <person name="Hutchinson M.I."/>
            <person name="Powell A.J."/>
            <person name="Barry K."/>
            <person name="Miller A.N."/>
            <person name="Grigoriev I.V."/>
            <person name="Debuchy R."/>
            <person name="Gladieux P."/>
            <person name="Thoren M.H."/>
            <person name="Johannesson H."/>
        </authorList>
    </citation>
    <scope>NUCLEOTIDE SEQUENCE</scope>
    <source>
        <strain evidence="7">8032-3</strain>
    </source>
</reference>
<evidence type="ECO:0000256" key="2">
    <source>
        <dbReference type="ARBA" id="ARBA00023015"/>
    </source>
</evidence>
<dbReference type="GO" id="GO:0006351">
    <property type="term" value="P:DNA-templated transcription"/>
    <property type="evidence" value="ECO:0007669"/>
    <property type="project" value="InterPro"/>
</dbReference>
<evidence type="ECO:0000313" key="7">
    <source>
        <dbReference type="EMBL" id="KAK1767564.1"/>
    </source>
</evidence>
<feature type="region of interest" description="Disordered" evidence="5">
    <location>
        <begin position="100"/>
        <end position="138"/>
    </location>
</feature>
<proteinExistence type="predicted"/>
<dbReference type="EMBL" id="MU839008">
    <property type="protein sequence ID" value="KAK1767564.1"/>
    <property type="molecule type" value="Genomic_DNA"/>
</dbReference>
<dbReference type="CDD" id="cd12148">
    <property type="entry name" value="fungal_TF_MHR"/>
    <property type="match status" value="1"/>
</dbReference>
<dbReference type="Gene3D" id="4.10.240.10">
    <property type="entry name" value="Zn(2)-C6 fungal-type DNA-binding domain"/>
    <property type="match status" value="1"/>
</dbReference>
<evidence type="ECO:0000259" key="6">
    <source>
        <dbReference type="PROSITE" id="PS50048"/>
    </source>
</evidence>
<dbReference type="RefSeq" id="XP_060283777.1">
    <property type="nucleotide sequence ID" value="XM_060431504.1"/>
</dbReference>
<evidence type="ECO:0000256" key="3">
    <source>
        <dbReference type="ARBA" id="ARBA00023163"/>
    </source>
</evidence>
<keyword evidence="3" id="KW-0804">Transcription</keyword>
<dbReference type="PROSITE" id="PS00463">
    <property type="entry name" value="ZN2_CY6_FUNGAL_1"/>
    <property type="match status" value="1"/>
</dbReference>
<gene>
    <name evidence="7" type="ORF">QBC33DRAFT_587058</name>
</gene>
<dbReference type="InterPro" id="IPR051127">
    <property type="entry name" value="Fungal_SecMet_Regulators"/>
</dbReference>
<evidence type="ECO:0000256" key="4">
    <source>
        <dbReference type="ARBA" id="ARBA00023242"/>
    </source>
</evidence>
<feature type="compositionally biased region" description="Basic and acidic residues" evidence="5">
    <location>
        <begin position="122"/>
        <end position="137"/>
    </location>
</feature>
<keyword evidence="4" id="KW-0539">Nucleus</keyword>
<organism evidence="7 8">
    <name type="scientific">Phialemonium atrogriseum</name>
    <dbReference type="NCBI Taxonomy" id="1093897"/>
    <lineage>
        <taxon>Eukaryota</taxon>
        <taxon>Fungi</taxon>
        <taxon>Dikarya</taxon>
        <taxon>Ascomycota</taxon>
        <taxon>Pezizomycotina</taxon>
        <taxon>Sordariomycetes</taxon>
        <taxon>Sordariomycetidae</taxon>
        <taxon>Cephalothecales</taxon>
        <taxon>Cephalothecaceae</taxon>
        <taxon>Phialemonium</taxon>
    </lineage>
</organism>
<accession>A0AAJ0FM90</accession>
<evidence type="ECO:0000256" key="1">
    <source>
        <dbReference type="ARBA" id="ARBA00022723"/>
    </source>
</evidence>
<dbReference type="InterPro" id="IPR001138">
    <property type="entry name" value="Zn2Cys6_DnaBD"/>
</dbReference>
<evidence type="ECO:0000313" key="8">
    <source>
        <dbReference type="Proteomes" id="UP001244011"/>
    </source>
</evidence>
<keyword evidence="1" id="KW-0479">Metal-binding</keyword>
<dbReference type="PANTHER" id="PTHR47424:SF6">
    <property type="entry name" value="PROLINE UTILIZATION TRANS-ACTIVATOR"/>
    <property type="match status" value="1"/>
</dbReference>
<dbReference type="GO" id="GO:0003677">
    <property type="term" value="F:DNA binding"/>
    <property type="evidence" value="ECO:0007669"/>
    <property type="project" value="InterPro"/>
</dbReference>
<evidence type="ECO:0000256" key="5">
    <source>
        <dbReference type="SAM" id="MobiDB-lite"/>
    </source>
</evidence>
<dbReference type="SUPFAM" id="SSF57701">
    <property type="entry name" value="Zn2/Cys6 DNA-binding domain"/>
    <property type="match status" value="1"/>
</dbReference>
<protein>
    <submittedName>
        <fullName evidence="7">Fungal-specific transcription factor domain-containing protein</fullName>
    </submittedName>
</protein>
<dbReference type="InterPro" id="IPR007219">
    <property type="entry name" value="XnlR_reg_dom"/>
</dbReference>
<dbReference type="AlphaFoldDB" id="A0AAJ0FM90"/>
<dbReference type="PROSITE" id="PS50048">
    <property type="entry name" value="ZN2_CY6_FUNGAL_2"/>
    <property type="match status" value="1"/>
</dbReference>